<keyword evidence="2" id="KW-1185">Reference proteome</keyword>
<sequence>MRVCFKGSDVRRIIDDPELDKQVLPTLRSDARFPAPPAHPHAATGAGLTQDLEELEAETGSSPVRINSCVLKPIRC</sequence>
<evidence type="ECO:0000313" key="1">
    <source>
        <dbReference type="EMBL" id="KAI7793537.1"/>
    </source>
</evidence>
<protein>
    <submittedName>
        <fullName evidence="1">Uncharacterized protein</fullName>
    </submittedName>
</protein>
<evidence type="ECO:0000313" key="2">
    <source>
        <dbReference type="Proteomes" id="UP001059041"/>
    </source>
</evidence>
<name>A0A9W7TCB8_TRIRA</name>
<accession>A0A9W7TCB8</accession>
<dbReference type="AlphaFoldDB" id="A0A9W7TCB8"/>
<dbReference type="EMBL" id="JAFHDT010000022">
    <property type="protein sequence ID" value="KAI7793537.1"/>
    <property type="molecule type" value="Genomic_DNA"/>
</dbReference>
<gene>
    <name evidence="1" type="ORF">IRJ41_025059</name>
</gene>
<organism evidence="1 2">
    <name type="scientific">Triplophysa rosa</name>
    <name type="common">Cave loach</name>
    <dbReference type="NCBI Taxonomy" id="992332"/>
    <lineage>
        <taxon>Eukaryota</taxon>
        <taxon>Metazoa</taxon>
        <taxon>Chordata</taxon>
        <taxon>Craniata</taxon>
        <taxon>Vertebrata</taxon>
        <taxon>Euteleostomi</taxon>
        <taxon>Actinopterygii</taxon>
        <taxon>Neopterygii</taxon>
        <taxon>Teleostei</taxon>
        <taxon>Ostariophysi</taxon>
        <taxon>Cypriniformes</taxon>
        <taxon>Nemacheilidae</taxon>
        <taxon>Triplophysa</taxon>
    </lineage>
</organism>
<dbReference type="Proteomes" id="UP001059041">
    <property type="component" value="Linkage Group LG22"/>
</dbReference>
<proteinExistence type="predicted"/>
<comment type="caution">
    <text evidence="1">The sequence shown here is derived from an EMBL/GenBank/DDBJ whole genome shotgun (WGS) entry which is preliminary data.</text>
</comment>
<reference evidence="1" key="1">
    <citation type="submission" date="2021-02" db="EMBL/GenBank/DDBJ databases">
        <title>Comparative genomics reveals that relaxation of natural selection precedes convergent phenotypic evolution of cavefish.</title>
        <authorList>
            <person name="Peng Z."/>
        </authorList>
    </citation>
    <scope>NUCLEOTIDE SEQUENCE</scope>
    <source>
        <tissue evidence="1">Muscle</tissue>
    </source>
</reference>